<dbReference type="RefSeq" id="WP_125407955.1">
    <property type="nucleotide sequence ID" value="NZ_JBEHHI010000001.1"/>
</dbReference>
<evidence type="ECO:0000313" key="2">
    <source>
        <dbReference type="Proteomes" id="UP001560019"/>
    </source>
</evidence>
<accession>A0ABV3XS00</accession>
<evidence type="ECO:0000313" key="1">
    <source>
        <dbReference type="EMBL" id="MEX5727227.1"/>
    </source>
</evidence>
<dbReference type="EMBL" id="JBEHHI010000001">
    <property type="protein sequence ID" value="MEX5727227.1"/>
    <property type="molecule type" value="Genomic_DNA"/>
</dbReference>
<dbReference type="GO" id="GO:0008168">
    <property type="term" value="F:methyltransferase activity"/>
    <property type="evidence" value="ECO:0007669"/>
    <property type="project" value="UniProtKB-KW"/>
</dbReference>
<keyword evidence="2" id="KW-1185">Reference proteome</keyword>
<keyword evidence="1" id="KW-0808">Transferase</keyword>
<gene>
    <name evidence="1" type="ORF">Ga0609869_000580</name>
</gene>
<dbReference type="Gene3D" id="3.40.50.150">
    <property type="entry name" value="Vaccinia Virus protein VP39"/>
    <property type="match status" value="1"/>
</dbReference>
<organism evidence="1 2">
    <name type="scientific">Rhodovulum iodosum</name>
    <dbReference type="NCBI Taxonomy" id="68291"/>
    <lineage>
        <taxon>Bacteria</taxon>
        <taxon>Pseudomonadati</taxon>
        <taxon>Pseudomonadota</taxon>
        <taxon>Alphaproteobacteria</taxon>
        <taxon>Rhodobacterales</taxon>
        <taxon>Paracoccaceae</taxon>
        <taxon>Rhodovulum</taxon>
    </lineage>
</organism>
<name>A0ABV3XS00_9RHOB</name>
<dbReference type="SUPFAM" id="SSF53335">
    <property type="entry name" value="S-adenosyl-L-methionine-dependent methyltransferases"/>
    <property type="match status" value="1"/>
</dbReference>
<comment type="caution">
    <text evidence="1">The sequence shown here is derived from an EMBL/GenBank/DDBJ whole genome shotgun (WGS) entry which is preliminary data.</text>
</comment>
<proteinExistence type="predicted"/>
<reference evidence="1 2" key="1">
    <citation type="submission" date="2024-06" db="EMBL/GenBank/DDBJ databases">
        <title>Genome of Rhodovulum iodosum, a marine photoferrotroph.</title>
        <authorList>
            <person name="Bianchini G."/>
            <person name="Nikeleit V."/>
            <person name="Kappler A."/>
            <person name="Bryce C."/>
            <person name="Sanchez-Baracaldo P."/>
        </authorList>
    </citation>
    <scope>NUCLEOTIDE SEQUENCE [LARGE SCALE GENOMIC DNA]</scope>
    <source>
        <strain evidence="1 2">UT/N1</strain>
    </source>
</reference>
<dbReference type="InterPro" id="IPR029063">
    <property type="entry name" value="SAM-dependent_MTases_sf"/>
</dbReference>
<dbReference type="Proteomes" id="UP001560019">
    <property type="component" value="Unassembled WGS sequence"/>
</dbReference>
<keyword evidence="1" id="KW-0489">Methyltransferase</keyword>
<sequence length="242" mass="26648">MQMATDPATLDLSMFGPADMVNFVLQRSEIVSDVPNSGRIIKDWSSGDTAAIDHIVAERGARIARDAARVIGDEFSELRPVLDRAPPGRIADIGCGYALFDLFAARAYGSDLLLIDIEENDHRHFGFKSEGAAYADLARARRFLTANGVADGAIETLNPREADVLTSRPVDLAVSFLSCGFHFPVDVYMPYFRENVAKGGRILLDVRMKSYEPQAARLAELGTLSVLDETRKKRRVLVEKTT</sequence>
<dbReference type="GO" id="GO:0032259">
    <property type="term" value="P:methylation"/>
    <property type="evidence" value="ECO:0007669"/>
    <property type="project" value="UniProtKB-KW"/>
</dbReference>
<protein>
    <submittedName>
        <fullName evidence="1">SAM-dependent methyltransferase</fullName>
    </submittedName>
</protein>